<evidence type="ECO:0008006" key="3">
    <source>
        <dbReference type="Google" id="ProtNLM"/>
    </source>
</evidence>
<gene>
    <name evidence="1" type="ORF">ACFQ0S_11575</name>
</gene>
<evidence type="ECO:0000313" key="2">
    <source>
        <dbReference type="Proteomes" id="UP001597051"/>
    </source>
</evidence>
<sequence length="820" mass="86726">MLRNNPITGPATPTRSAGVVKSVYGATYSNAFGAPAFNSFGGSNIIGNVVLDDASTVVKYTGHDYSGLNAGGTDQGGNFNVTTAPAATFLHMDVWSPNFTSFEVKLESTNGAALLVNVPGAKTQRAWNSYDIPLSSYPGVNLAALKWIVLDSSPGAILFLTNVYFYQANLPTISGFTVPTKTNTDADFTITAPTTSNSAGAYSYTSSNTSVATIVNGNQIQILTAGTTTITANQAANGAYDAGSISASFVVTAAALTTPAPTPPARNAWDVISLFSGSYATKSSPIWNADSIVTNEDLSGNVAKKLVGQGPGGFVEIIDFAVTDVSQMETLHMDIYSPNESAFNIWLLSNTNGDRNASISPAINGWRSLDIPLSTYVGKGLNMTNIKSLKFEGLNGPGKTVYVDNVYFYRAATVEPPTFGAFTVPSKFVTSAAFTLVQPSSNSAGAFTYTSSNPLVATISGSTVTIVGIGTSIITATQAAAGPYRSAFVTALLSVTYAAPAVAAPIPTLPGFQVISVFSNSYANAAAGFTPNWGQSGTSSAISVAGNTTRKYGSMTYQGLTTVPFLNVSNMKSVHLDVYSSNCTSLAVFLVNEGVTEQRIDVALPIQAGWNSINIPLSSYTNINLASIGAFKFENFTATRGSADIYVDNVYFFDNGITQVIQCGRTLRFLNEVIQCQPVAGATQYRFQVTDEANVVTVVTSGNNTFNPAGFTFDNPSGRGFNWAKNYTIRAAIFRNDNWESYSPATCTVRTPNEPAALPTKLRSPWFCNQTVASMNTNIQCNPVHLATNYEFTLTGPGGYNQARTSTSIAINLTTFPNLR</sequence>
<reference evidence="2" key="1">
    <citation type="journal article" date="2019" name="Int. J. Syst. Evol. Microbiol.">
        <title>The Global Catalogue of Microorganisms (GCM) 10K type strain sequencing project: providing services to taxonomists for standard genome sequencing and annotation.</title>
        <authorList>
            <consortium name="The Broad Institute Genomics Platform"/>
            <consortium name="The Broad Institute Genome Sequencing Center for Infectious Disease"/>
            <person name="Wu L."/>
            <person name="Ma J."/>
        </authorList>
    </citation>
    <scope>NUCLEOTIDE SEQUENCE [LARGE SCALE GENOMIC DNA]</scope>
    <source>
        <strain evidence="2">CECT 7649</strain>
    </source>
</reference>
<organism evidence="1 2">
    <name type="scientific">Flavobacterium myungsuense</name>
    <dbReference type="NCBI Taxonomy" id="651823"/>
    <lineage>
        <taxon>Bacteria</taxon>
        <taxon>Pseudomonadati</taxon>
        <taxon>Bacteroidota</taxon>
        <taxon>Flavobacteriia</taxon>
        <taxon>Flavobacteriales</taxon>
        <taxon>Flavobacteriaceae</taxon>
        <taxon>Flavobacterium</taxon>
    </lineage>
</organism>
<feature type="non-terminal residue" evidence="1">
    <location>
        <position position="820"/>
    </location>
</feature>
<keyword evidence="2" id="KW-1185">Reference proteome</keyword>
<dbReference type="Gene3D" id="2.60.40.1080">
    <property type="match status" value="2"/>
</dbReference>
<evidence type="ECO:0000313" key="1">
    <source>
        <dbReference type="EMBL" id="MFD0985113.1"/>
    </source>
</evidence>
<protein>
    <recommendedName>
        <fullName evidence="3">Ig-like domain-containing protein</fullName>
    </recommendedName>
</protein>
<accession>A0ABW3J5U6</accession>
<proteinExistence type="predicted"/>
<dbReference type="Gene3D" id="2.60.120.260">
    <property type="entry name" value="Galactose-binding domain-like"/>
    <property type="match status" value="1"/>
</dbReference>
<dbReference type="SUPFAM" id="SSF49785">
    <property type="entry name" value="Galactose-binding domain-like"/>
    <property type="match status" value="1"/>
</dbReference>
<dbReference type="SUPFAM" id="SSF49373">
    <property type="entry name" value="Invasin/intimin cell-adhesion fragments"/>
    <property type="match status" value="2"/>
</dbReference>
<dbReference type="EMBL" id="JBHTIZ010000037">
    <property type="protein sequence ID" value="MFD0985113.1"/>
    <property type="molecule type" value="Genomic_DNA"/>
</dbReference>
<name>A0ABW3J5U6_9FLAO</name>
<dbReference type="Gene3D" id="2.60.120.430">
    <property type="entry name" value="Galactose-binding lectin"/>
    <property type="match status" value="1"/>
</dbReference>
<dbReference type="InterPro" id="IPR008979">
    <property type="entry name" value="Galactose-bd-like_sf"/>
</dbReference>
<comment type="caution">
    <text evidence="1">The sequence shown here is derived from an EMBL/GenBank/DDBJ whole genome shotgun (WGS) entry which is preliminary data.</text>
</comment>
<dbReference type="InterPro" id="IPR008964">
    <property type="entry name" value="Invasin/intimin_cell_adhesion"/>
</dbReference>
<dbReference type="Proteomes" id="UP001597051">
    <property type="component" value="Unassembled WGS sequence"/>
</dbReference>